<dbReference type="InterPro" id="IPR001128">
    <property type="entry name" value="Cyt_P450"/>
</dbReference>
<dbReference type="InterPro" id="IPR050182">
    <property type="entry name" value="Cytochrome_P450_fam2"/>
</dbReference>
<dbReference type="AlphaFoldDB" id="A0A9N9ZEK4"/>
<dbReference type="PRINTS" id="PR00385">
    <property type="entry name" value="P450"/>
</dbReference>
<keyword evidence="6" id="KW-1133">Transmembrane helix</keyword>
<dbReference type="PROSITE" id="PS00086">
    <property type="entry name" value="CYTOCHROME_P450"/>
    <property type="match status" value="1"/>
</dbReference>
<keyword evidence="6" id="KW-0812">Transmembrane</keyword>
<evidence type="ECO:0008006" key="9">
    <source>
        <dbReference type="Google" id="ProtNLM"/>
    </source>
</evidence>
<evidence type="ECO:0000256" key="2">
    <source>
        <dbReference type="ARBA" id="ARBA00022723"/>
    </source>
</evidence>
<dbReference type="GO" id="GO:0004497">
    <property type="term" value="F:monooxygenase activity"/>
    <property type="evidence" value="ECO:0007669"/>
    <property type="project" value="UniProtKB-KW"/>
</dbReference>
<evidence type="ECO:0000313" key="8">
    <source>
        <dbReference type="Proteomes" id="UP000775872"/>
    </source>
</evidence>
<name>A0A9N9ZEK4_9HYPO</name>
<dbReference type="EMBL" id="CABFOC020000046">
    <property type="protein sequence ID" value="CAH0054153.1"/>
    <property type="molecule type" value="Genomic_DNA"/>
</dbReference>
<dbReference type="GO" id="GO:0016705">
    <property type="term" value="F:oxidoreductase activity, acting on paired donors, with incorporation or reduction of molecular oxygen"/>
    <property type="evidence" value="ECO:0007669"/>
    <property type="project" value="InterPro"/>
</dbReference>
<feature type="binding site" description="axial binding residue" evidence="4">
    <location>
        <position position="544"/>
    </location>
    <ligand>
        <name>heme</name>
        <dbReference type="ChEBI" id="CHEBI:30413"/>
    </ligand>
    <ligandPart>
        <name>Fe</name>
        <dbReference type="ChEBI" id="CHEBI:18248"/>
    </ligandPart>
</feature>
<dbReference type="GO" id="GO:0005506">
    <property type="term" value="F:iron ion binding"/>
    <property type="evidence" value="ECO:0007669"/>
    <property type="project" value="InterPro"/>
</dbReference>
<dbReference type="GO" id="GO:0020037">
    <property type="term" value="F:heme binding"/>
    <property type="evidence" value="ECO:0007669"/>
    <property type="project" value="InterPro"/>
</dbReference>
<comment type="caution">
    <text evidence="7">The sequence shown here is derived from an EMBL/GenBank/DDBJ whole genome shotgun (WGS) entry which is preliminary data.</text>
</comment>
<keyword evidence="8" id="KW-1185">Reference proteome</keyword>
<accession>A0A9N9ZEK4</accession>
<dbReference type="OrthoDB" id="1470350at2759"/>
<keyword evidence="4 5" id="KW-0349">Heme</keyword>
<evidence type="ECO:0000256" key="4">
    <source>
        <dbReference type="PIRSR" id="PIRSR602401-1"/>
    </source>
</evidence>
<sequence>MPYNLWLDTVPFSTVNGLTSQKLAFMPSEMENTTLIYALLGICSAILVVAVSRVAYPKPYPGIPYNKQSASRIAGDIPDLVPVISSTNEFSNSIFTITTQKLGSPIAQFLFPGMQKPLIVLEDPREIEDIFLRRNKEFDKAPMTINIFQPMFPKGSLAQYTTPELRAQKRLWADVMTASFLHRATAPRIHKAALELVELWRLKATTICANKPFPVLDDILDTTLDAIWSSVLGDEAGTMDYSIKKLQSELDSKPRDLTPPRGTFIREQVDYISNTISQVSNTPLPKWAGKIVTYTPRYRKFRRTITREISSLMKAAVEKFQKLELESLDNGDADQCMMDLVLRRQVLQAKKGNSPLVDPTKDESMLDELFVLLVGGHDSTANVLTWFIRFMEAYPAVQTQLRKALNTAFPGNKVPSAEEIVHSDIPYLDAVIEEGFRFAGVAKASLRQALVDTSILGCPVPKGAEIIMNYHINRPPIPVDESKRSETCRANVVKTGDGLQGRAGFDLDKFDPGRYIIKDRETEKERFNQHALPSIAFGGGYRGCVGRKLATLEFRIVITLLVLNFEFVDLPEDMKSMAATEKIFRQPEKPFAKLKVL</sequence>
<protein>
    <recommendedName>
        <fullName evidence="9">Cytochrome P450</fullName>
    </recommendedName>
</protein>
<dbReference type="Gene3D" id="1.10.630.10">
    <property type="entry name" value="Cytochrome P450"/>
    <property type="match status" value="1"/>
</dbReference>
<comment type="cofactor">
    <cofactor evidence="4">
        <name>heme</name>
        <dbReference type="ChEBI" id="CHEBI:30413"/>
    </cofactor>
</comment>
<dbReference type="Pfam" id="PF00067">
    <property type="entry name" value="p450"/>
    <property type="match status" value="2"/>
</dbReference>
<evidence type="ECO:0000313" key="7">
    <source>
        <dbReference type="EMBL" id="CAH0054153.1"/>
    </source>
</evidence>
<dbReference type="InterPro" id="IPR002401">
    <property type="entry name" value="Cyt_P450_E_grp-I"/>
</dbReference>
<dbReference type="InterPro" id="IPR036396">
    <property type="entry name" value="Cyt_P450_sf"/>
</dbReference>
<dbReference type="SUPFAM" id="SSF48264">
    <property type="entry name" value="Cytochrome P450"/>
    <property type="match status" value="1"/>
</dbReference>
<dbReference type="PRINTS" id="PR00463">
    <property type="entry name" value="EP450I"/>
</dbReference>
<dbReference type="Proteomes" id="UP000775872">
    <property type="component" value="Unassembled WGS sequence"/>
</dbReference>
<organism evidence="7 8">
    <name type="scientific">Clonostachys solani</name>
    <dbReference type="NCBI Taxonomy" id="160281"/>
    <lineage>
        <taxon>Eukaryota</taxon>
        <taxon>Fungi</taxon>
        <taxon>Dikarya</taxon>
        <taxon>Ascomycota</taxon>
        <taxon>Pezizomycotina</taxon>
        <taxon>Sordariomycetes</taxon>
        <taxon>Hypocreomycetidae</taxon>
        <taxon>Hypocreales</taxon>
        <taxon>Bionectriaceae</taxon>
        <taxon>Clonostachys</taxon>
    </lineage>
</organism>
<evidence type="ECO:0000256" key="1">
    <source>
        <dbReference type="ARBA" id="ARBA00010617"/>
    </source>
</evidence>
<keyword evidence="5" id="KW-0503">Monooxygenase</keyword>
<evidence type="ECO:0000256" key="5">
    <source>
        <dbReference type="RuleBase" id="RU000461"/>
    </source>
</evidence>
<keyword evidence="3 4" id="KW-0408">Iron</keyword>
<keyword evidence="2 4" id="KW-0479">Metal-binding</keyword>
<gene>
    <name evidence="7" type="ORF">CSOL1703_00015350</name>
</gene>
<dbReference type="InterPro" id="IPR017972">
    <property type="entry name" value="Cyt_P450_CS"/>
</dbReference>
<reference evidence="7 8" key="2">
    <citation type="submission" date="2021-10" db="EMBL/GenBank/DDBJ databases">
        <authorList>
            <person name="Piombo E."/>
        </authorList>
    </citation>
    <scope>NUCLEOTIDE SEQUENCE [LARGE SCALE GENOMIC DNA]</scope>
</reference>
<dbReference type="PANTHER" id="PTHR24300">
    <property type="entry name" value="CYTOCHROME P450 508A4-RELATED"/>
    <property type="match status" value="1"/>
</dbReference>
<keyword evidence="5" id="KW-0560">Oxidoreductase</keyword>
<reference evidence="8" key="1">
    <citation type="submission" date="2019-06" db="EMBL/GenBank/DDBJ databases">
        <authorList>
            <person name="Broberg M."/>
        </authorList>
    </citation>
    <scope>NUCLEOTIDE SEQUENCE [LARGE SCALE GENOMIC DNA]</scope>
</reference>
<comment type="similarity">
    <text evidence="1 5">Belongs to the cytochrome P450 family.</text>
</comment>
<feature type="transmembrane region" description="Helical" evidence="6">
    <location>
        <begin position="35"/>
        <end position="56"/>
    </location>
</feature>
<evidence type="ECO:0000256" key="6">
    <source>
        <dbReference type="SAM" id="Phobius"/>
    </source>
</evidence>
<proteinExistence type="inferred from homology"/>
<evidence type="ECO:0000256" key="3">
    <source>
        <dbReference type="ARBA" id="ARBA00023004"/>
    </source>
</evidence>
<keyword evidence="6" id="KW-0472">Membrane</keyword>